<keyword evidence="8" id="KW-1185">Reference proteome</keyword>
<dbReference type="InParanoid" id="A0A1V9X433"/>
<evidence type="ECO:0000256" key="1">
    <source>
        <dbReference type="ARBA" id="ARBA00004642"/>
    </source>
</evidence>
<comment type="subcellular location">
    <subcellularLocation>
        <location evidence="1">Nucleus</location>
        <location evidence="1">Nucleoplasm</location>
    </subcellularLocation>
</comment>
<dbReference type="InterPro" id="IPR052285">
    <property type="entry name" value="NEXT_complex_subunit"/>
</dbReference>
<evidence type="ECO:0000313" key="8">
    <source>
        <dbReference type="Proteomes" id="UP000192247"/>
    </source>
</evidence>
<dbReference type="PROSITE" id="PS50102">
    <property type="entry name" value="RRM"/>
    <property type="match status" value="1"/>
</dbReference>
<feature type="region of interest" description="Disordered" evidence="5">
    <location>
        <begin position="171"/>
        <end position="233"/>
    </location>
</feature>
<evidence type="ECO:0000256" key="4">
    <source>
        <dbReference type="PROSITE-ProRule" id="PRU00176"/>
    </source>
</evidence>
<dbReference type="STRING" id="418985.A0A1V9X433"/>
<evidence type="ECO:0000313" key="7">
    <source>
        <dbReference type="EMBL" id="OQR68131.1"/>
    </source>
</evidence>
<keyword evidence="2 4" id="KW-0694">RNA-binding</keyword>
<dbReference type="Pfam" id="PF00076">
    <property type="entry name" value="RRM_1"/>
    <property type="match status" value="1"/>
</dbReference>
<dbReference type="InterPro" id="IPR012677">
    <property type="entry name" value="Nucleotide-bd_a/b_plait_sf"/>
</dbReference>
<gene>
    <name evidence="7" type="ORF">BIW11_02073</name>
</gene>
<dbReference type="AlphaFoldDB" id="A0A1V9X433"/>
<dbReference type="InterPro" id="IPR000504">
    <property type="entry name" value="RRM_dom"/>
</dbReference>
<dbReference type="InterPro" id="IPR035979">
    <property type="entry name" value="RBD_domain_sf"/>
</dbReference>
<dbReference type="Proteomes" id="UP000192247">
    <property type="component" value="Unassembled WGS sequence"/>
</dbReference>
<comment type="caution">
    <text evidence="7">The sequence shown here is derived from an EMBL/GenBank/DDBJ whole genome shotgun (WGS) entry which is preliminary data.</text>
</comment>
<evidence type="ECO:0000256" key="5">
    <source>
        <dbReference type="SAM" id="MobiDB-lite"/>
    </source>
</evidence>
<keyword evidence="3" id="KW-0539">Nucleus</keyword>
<name>A0A1V9X433_9ACAR</name>
<dbReference type="GO" id="GO:0000381">
    <property type="term" value="P:regulation of alternative mRNA splicing, via spliceosome"/>
    <property type="evidence" value="ECO:0007669"/>
    <property type="project" value="TreeGrafter"/>
</dbReference>
<evidence type="ECO:0000256" key="2">
    <source>
        <dbReference type="ARBA" id="ARBA00022884"/>
    </source>
</evidence>
<dbReference type="GO" id="GO:0003727">
    <property type="term" value="F:single-stranded RNA binding"/>
    <property type="evidence" value="ECO:0007669"/>
    <property type="project" value="TreeGrafter"/>
</dbReference>
<dbReference type="GO" id="GO:0005654">
    <property type="term" value="C:nucleoplasm"/>
    <property type="evidence" value="ECO:0007669"/>
    <property type="project" value="UniProtKB-SubCell"/>
</dbReference>
<dbReference type="SMART" id="SM00360">
    <property type="entry name" value="RRM"/>
    <property type="match status" value="1"/>
</dbReference>
<protein>
    <recommendedName>
        <fullName evidence="6">RRM domain-containing protein</fullName>
    </recommendedName>
</protein>
<dbReference type="OrthoDB" id="407442at2759"/>
<feature type="compositionally biased region" description="Basic and acidic residues" evidence="5">
    <location>
        <begin position="190"/>
        <end position="205"/>
    </location>
</feature>
<feature type="domain" description="RRM" evidence="6">
    <location>
        <begin position="6"/>
        <end position="84"/>
    </location>
</feature>
<feature type="compositionally biased region" description="Gly residues" evidence="5">
    <location>
        <begin position="175"/>
        <end position="188"/>
    </location>
</feature>
<dbReference type="PANTHER" id="PTHR13798:SF11">
    <property type="entry name" value="RNA-BINDING PROTEIN 7-RELATED"/>
    <property type="match status" value="1"/>
</dbReference>
<evidence type="ECO:0000256" key="3">
    <source>
        <dbReference type="ARBA" id="ARBA00023242"/>
    </source>
</evidence>
<dbReference type="PANTHER" id="PTHR13798">
    <property type="entry name" value="RNA BINDING MOTIF RBM PROTEIN -RELATED"/>
    <property type="match status" value="1"/>
</dbReference>
<feature type="compositionally biased region" description="Basic residues" evidence="5">
    <location>
        <begin position="219"/>
        <end position="233"/>
    </location>
</feature>
<sequence length="233" mass="26808">MGSDSRTLWVGNLSDNVDEDLLYELFIQAGPLENVNVKKCPPNGGQNPFAFVTFRHEISVGYAIALFEGISLYGRSLNMKQRHGVTPDYKYRDMMESYLRELHHSRGRLQWDNQSQGYASSVVDLRSQQQQQQQQQQQLPLINYGTQLDQYGMRYMAQQQLMVTQQQQHYDIGSNAGGGNEGARGRQGGFRREQRDVGQQRDSRSSHGHAHERHEKSGASRRYHGSKHHYHSR</sequence>
<organism evidence="7 8">
    <name type="scientific">Tropilaelaps mercedesae</name>
    <dbReference type="NCBI Taxonomy" id="418985"/>
    <lineage>
        <taxon>Eukaryota</taxon>
        <taxon>Metazoa</taxon>
        <taxon>Ecdysozoa</taxon>
        <taxon>Arthropoda</taxon>
        <taxon>Chelicerata</taxon>
        <taxon>Arachnida</taxon>
        <taxon>Acari</taxon>
        <taxon>Parasitiformes</taxon>
        <taxon>Mesostigmata</taxon>
        <taxon>Gamasina</taxon>
        <taxon>Dermanyssoidea</taxon>
        <taxon>Laelapidae</taxon>
        <taxon>Tropilaelaps</taxon>
    </lineage>
</organism>
<proteinExistence type="predicted"/>
<reference evidence="7 8" key="1">
    <citation type="journal article" date="2017" name="Gigascience">
        <title>Draft genome of the honey bee ectoparasitic mite, Tropilaelaps mercedesae, is shaped by the parasitic life history.</title>
        <authorList>
            <person name="Dong X."/>
            <person name="Armstrong S.D."/>
            <person name="Xia D."/>
            <person name="Makepeace B.L."/>
            <person name="Darby A.C."/>
            <person name="Kadowaki T."/>
        </authorList>
    </citation>
    <scope>NUCLEOTIDE SEQUENCE [LARGE SCALE GENOMIC DNA]</scope>
    <source>
        <strain evidence="7">Wuxi-XJTLU</strain>
    </source>
</reference>
<dbReference type="EMBL" id="MNPL01025845">
    <property type="protein sequence ID" value="OQR68131.1"/>
    <property type="molecule type" value="Genomic_DNA"/>
</dbReference>
<accession>A0A1V9X433</accession>
<dbReference type="Gene3D" id="3.30.70.330">
    <property type="match status" value="1"/>
</dbReference>
<dbReference type="SUPFAM" id="SSF54928">
    <property type="entry name" value="RNA-binding domain, RBD"/>
    <property type="match status" value="1"/>
</dbReference>
<evidence type="ECO:0000259" key="6">
    <source>
        <dbReference type="PROSITE" id="PS50102"/>
    </source>
</evidence>